<comment type="caution">
    <text evidence="2">The sequence shown here is derived from an EMBL/GenBank/DDBJ whole genome shotgun (WGS) entry which is preliminary data.</text>
</comment>
<dbReference type="EMBL" id="JBDZDV010000001">
    <property type="protein sequence ID" value="MET3110245.1"/>
    <property type="molecule type" value="Genomic_DNA"/>
</dbReference>
<evidence type="ECO:0000313" key="2">
    <source>
        <dbReference type="EMBL" id="MET3110245.1"/>
    </source>
</evidence>
<accession>A0ABV2E860</accession>
<proteinExistence type="predicted"/>
<dbReference type="RefSeq" id="WP_230820473.1">
    <property type="nucleotide sequence ID" value="NZ_JAJNCU010000001.1"/>
</dbReference>
<feature type="domain" description="NERD" evidence="1">
    <location>
        <begin position="34"/>
        <end position="154"/>
    </location>
</feature>
<reference evidence="2 3" key="1">
    <citation type="submission" date="2024-05" db="EMBL/GenBank/DDBJ databases">
        <title>Genomic Encyclopedia of Type Strains, Phase IV (KMG-IV): sequencing the most valuable type-strain genomes for metagenomic binning, comparative biology and taxonomic classification.</title>
        <authorList>
            <person name="Goeker M."/>
        </authorList>
    </citation>
    <scope>NUCLEOTIDE SEQUENCE [LARGE SCALE GENOMIC DNA]</scope>
    <source>
        <strain evidence="2 3">DSM 25286</strain>
    </source>
</reference>
<keyword evidence="3" id="KW-1185">Reference proteome</keyword>
<evidence type="ECO:0000313" key="3">
    <source>
        <dbReference type="Proteomes" id="UP001549019"/>
    </source>
</evidence>
<protein>
    <recommendedName>
        <fullName evidence="1">NERD domain-containing protein</fullName>
    </recommendedName>
</protein>
<evidence type="ECO:0000259" key="1">
    <source>
        <dbReference type="Pfam" id="PF08378"/>
    </source>
</evidence>
<dbReference type="InterPro" id="IPR011528">
    <property type="entry name" value="NERD"/>
</dbReference>
<sequence length="171" mass="20088">MREKTRRHRQLEILDKRYELSAFEKEELQKLEAGYEGELIFDGILEGFIHGTNIVHLKDYNFHPEVVDARLLTRPEAEAAHVQIDNVVIAKDYLYTFEIKNYSFDLHHRDSQWFFDNGGEFADPLVQVVKQRSMMGKLLDSVEGRIRMFNVLVFINKDQTYSTCPRAMKSS</sequence>
<dbReference type="Pfam" id="PF08378">
    <property type="entry name" value="NERD"/>
    <property type="match status" value="1"/>
</dbReference>
<organism evidence="2 3">
    <name type="scientific">Salinicoccus halitifaciens</name>
    <dbReference type="NCBI Taxonomy" id="1073415"/>
    <lineage>
        <taxon>Bacteria</taxon>
        <taxon>Bacillati</taxon>
        <taxon>Bacillota</taxon>
        <taxon>Bacilli</taxon>
        <taxon>Bacillales</taxon>
        <taxon>Staphylococcaceae</taxon>
        <taxon>Salinicoccus</taxon>
    </lineage>
</organism>
<name>A0ABV2E860_9STAP</name>
<gene>
    <name evidence="2" type="ORF">ABHD89_000633</name>
</gene>
<dbReference type="Proteomes" id="UP001549019">
    <property type="component" value="Unassembled WGS sequence"/>
</dbReference>